<accession>A0ABW1DNB9</accession>
<sequence>MMPGEGGLGVACESRGQEVWRLEALFQVAGATALRRELERLGLWACGRPDDLSTLLDAHLLFGDDLISHETVLSVAQLGQVAAALGPGHPDSLGTQLLAWYALARSLEASGRPTRLLVWCTG</sequence>
<reference evidence="2" key="1">
    <citation type="journal article" date="2019" name="Int. J. Syst. Evol. Microbiol.">
        <title>The Global Catalogue of Microorganisms (GCM) 10K type strain sequencing project: providing services to taxonomists for standard genome sequencing and annotation.</title>
        <authorList>
            <consortium name="The Broad Institute Genomics Platform"/>
            <consortium name="The Broad Institute Genome Sequencing Center for Infectious Disease"/>
            <person name="Wu L."/>
            <person name="Ma J."/>
        </authorList>
    </citation>
    <scope>NUCLEOTIDE SEQUENCE [LARGE SCALE GENOMIC DNA]</scope>
    <source>
        <strain evidence="2">CGMCC 1.15053</strain>
    </source>
</reference>
<comment type="caution">
    <text evidence="1">The sequence shown here is derived from an EMBL/GenBank/DDBJ whole genome shotgun (WGS) entry which is preliminary data.</text>
</comment>
<gene>
    <name evidence="1" type="ORF">ACFPQ6_16270</name>
</gene>
<dbReference type="Proteomes" id="UP001595979">
    <property type="component" value="Unassembled WGS sequence"/>
</dbReference>
<name>A0ABW1DNB9_9DEIO</name>
<proteinExistence type="predicted"/>
<evidence type="ECO:0000313" key="2">
    <source>
        <dbReference type="Proteomes" id="UP001595979"/>
    </source>
</evidence>
<evidence type="ECO:0000313" key="1">
    <source>
        <dbReference type="EMBL" id="MFC5849859.1"/>
    </source>
</evidence>
<dbReference type="EMBL" id="JBHSOH010000033">
    <property type="protein sequence ID" value="MFC5849859.1"/>
    <property type="molecule type" value="Genomic_DNA"/>
</dbReference>
<keyword evidence="2" id="KW-1185">Reference proteome</keyword>
<organism evidence="1 2">
    <name type="scientific">Deinococcus petrolearius</name>
    <dbReference type="NCBI Taxonomy" id="1751295"/>
    <lineage>
        <taxon>Bacteria</taxon>
        <taxon>Thermotogati</taxon>
        <taxon>Deinococcota</taxon>
        <taxon>Deinococci</taxon>
        <taxon>Deinococcales</taxon>
        <taxon>Deinococcaceae</taxon>
        <taxon>Deinococcus</taxon>
    </lineage>
</organism>
<protein>
    <submittedName>
        <fullName evidence="1">Uncharacterized protein</fullName>
    </submittedName>
</protein>